<dbReference type="Proteomes" id="UP000196710">
    <property type="component" value="Chromosome"/>
</dbReference>
<dbReference type="Proteomes" id="UP000596035">
    <property type="component" value="Chromosome"/>
</dbReference>
<feature type="domain" description="Bacterial bifunctional deaminase-reductase C-terminal" evidence="4">
    <location>
        <begin position="119"/>
        <end position="226"/>
    </location>
</feature>
<dbReference type="Pfam" id="PF01872">
    <property type="entry name" value="RibD_C"/>
    <property type="match status" value="1"/>
</dbReference>
<protein>
    <submittedName>
        <fullName evidence="6">Dihydrofolate reductase family protein</fullName>
    </submittedName>
</protein>
<reference evidence="6 8" key="3">
    <citation type="submission" date="2020-11" db="EMBL/GenBank/DDBJ databases">
        <title>Closed and high quality bacterial genomes of the OMM12 community.</title>
        <authorList>
            <person name="Marbouty M."/>
            <person name="Lamy-Besnier Q."/>
            <person name="Debarbieux L."/>
            <person name="Koszul R."/>
        </authorList>
    </citation>
    <scope>NUCLEOTIDE SEQUENCE [LARGE SCALE GENOMIC DNA]</scope>
    <source>
        <strain evidence="6 8">KB18</strain>
    </source>
</reference>
<dbReference type="SUPFAM" id="SSF53597">
    <property type="entry name" value="Dihydrofolate reductase-like"/>
    <property type="match status" value="1"/>
</dbReference>
<dbReference type="AlphaFoldDB" id="A0A1Z2XQ25"/>
<dbReference type="PANTHER" id="PTHR38011:SF7">
    <property type="entry name" value="2,5-DIAMINO-6-RIBOSYLAMINO-4(3H)-PYRIMIDINONE 5'-PHOSPHATE REDUCTASE"/>
    <property type="match status" value="1"/>
</dbReference>
<accession>A0A1Z2XQ25</accession>
<reference evidence="5" key="1">
    <citation type="journal article" date="2017" name="Genome Announc.">
        <title>High-Quality Whole-Genome Sequences of the Oligo-Mouse-Microbiota Bacterial Community.</title>
        <authorList>
            <person name="Garzetti D."/>
            <person name="Brugiroux S."/>
            <person name="Bunk B."/>
            <person name="Pukall R."/>
            <person name="McCoy K.D."/>
            <person name="Macpherson A.J."/>
            <person name="Stecher B."/>
        </authorList>
    </citation>
    <scope>NUCLEOTIDE SEQUENCE</scope>
    <source>
        <strain evidence="5">KB18</strain>
    </source>
</reference>
<evidence type="ECO:0000313" key="5">
    <source>
        <dbReference type="EMBL" id="ASB40557.1"/>
    </source>
</evidence>
<evidence type="ECO:0000256" key="1">
    <source>
        <dbReference type="ARBA" id="ARBA00005104"/>
    </source>
</evidence>
<evidence type="ECO:0000256" key="2">
    <source>
        <dbReference type="ARBA" id="ARBA00022857"/>
    </source>
</evidence>
<dbReference type="GO" id="GO:0009231">
    <property type="term" value="P:riboflavin biosynthetic process"/>
    <property type="evidence" value="ECO:0007669"/>
    <property type="project" value="InterPro"/>
</dbReference>
<keyword evidence="3" id="KW-0560">Oxidoreductase</keyword>
<dbReference type="InterPro" id="IPR024072">
    <property type="entry name" value="DHFR-like_dom_sf"/>
</dbReference>
<dbReference type="InterPro" id="IPR050765">
    <property type="entry name" value="Riboflavin_Biosynth_HTPR"/>
</dbReference>
<evidence type="ECO:0000313" key="8">
    <source>
        <dbReference type="Proteomes" id="UP000596035"/>
    </source>
</evidence>
<organism evidence="6 8">
    <name type="scientific">Acutalibacter muris</name>
    <dbReference type="NCBI Taxonomy" id="1796620"/>
    <lineage>
        <taxon>Bacteria</taxon>
        <taxon>Bacillati</taxon>
        <taxon>Bacillota</taxon>
        <taxon>Clostridia</taxon>
        <taxon>Eubacteriales</taxon>
        <taxon>Acutalibacteraceae</taxon>
        <taxon>Acutalibacter</taxon>
    </lineage>
</organism>
<evidence type="ECO:0000259" key="4">
    <source>
        <dbReference type="Pfam" id="PF01872"/>
    </source>
</evidence>
<keyword evidence="7" id="KW-1185">Reference proteome</keyword>
<evidence type="ECO:0000313" key="7">
    <source>
        <dbReference type="Proteomes" id="UP000196710"/>
    </source>
</evidence>
<name>A0A1Z2XQ25_9FIRM</name>
<keyword evidence="2" id="KW-0521">NADP</keyword>
<dbReference type="RefSeq" id="WP_066533805.1">
    <property type="nucleotide sequence ID" value="NZ_CP021422.1"/>
</dbReference>
<comment type="pathway">
    <text evidence="1">Cofactor biosynthesis; riboflavin biosynthesis.</text>
</comment>
<reference evidence="7" key="2">
    <citation type="submission" date="2017-05" db="EMBL/GenBank/DDBJ databases">
        <title>Improved OligoMM genomes.</title>
        <authorList>
            <person name="Garzetti D."/>
        </authorList>
    </citation>
    <scope>NUCLEOTIDE SEQUENCE [LARGE SCALE GENOMIC DNA]</scope>
    <source>
        <strain evidence="7">KB18</strain>
    </source>
</reference>
<proteinExistence type="predicted"/>
<dbReference type="GO" id="GO:0008703">
    <property type="term" value="F:5-amino-6-(5-phosphoribosylamino)uracil reductase activity"/>
    <property type="evidence" value="ECO:0007669"/>
    <property type="project" value="InterPro"/>
</dbReference>
<dbReference type="InterPro" id="IPR002734">
    <property type="entry name" value="RibDG_C"/>
</dbReference>
<dbReference type="EMBL" id="CP021422">
    <property type="protein sequence ID" value="ASB40557.1"/>
    <property type="molecule type" value="Genomic_DNA"/>
</dbReference>
<dbReference type="Gene3D" id="3.40.430.10">
    <property type="entry name" value="Dihydrofolate Reductase, subunit A"/>
    <property type="match status" value="1"/>
</dbReference>
<evidence type="ECO:0000313" key="6">
    <source>
        <dbReference type="EMBL" id="QQR29840.1"/>
    </source>
</evidence>
<dbReference type="KEGG" id="amur:ADH66_07725"/>
<dbReference type="PANTHER" id="PTHR38011">
    <property type="entry name" value="DIHYDROFOLATE REDUCTASE FAMILY PROTEIN (AFU_ORTHOLOGUE AFUA_8G06820)"/>
    <property type="match status" value="1"/>
</dbReference>
<gene>
    <name evidence="5" type="ORF">ADH66_07725</name>
    <name evidence="6" type="ORF">I5Q82_17775</name>
</gene>
<dbReference type="EMBL" id="CP065321">
    <property type="protein sequence ID" value="QQR29840.1"/>
    <property type="molecule type" value="Genomic_DNA"/>
</dbReference>
<sequence length="242" mass="27130">MDTMTRPYTICYLNVSAECHIDGDFGRLPEAAPATEIFRQRWLDMYADATIYGAVTMALFTAGRVVELPKAKHTYSCEDYAAPCETCRYYVCISPDGGIAYDSPTIEVRSRGVHGIIHVLTEDISDDYLEYLREQGISYIFCGKEKLDPVLMMEKLYSKFGIKKAIISGGAYADWTLLPHGLIDEIKTMLVPVVDGDPHSNTLFKRFEGDESQPVALSLADVERVEGDGLMITYKPKNVREN</sequence>
<evidence type="ECO:0000256" key="3">
    <source>
        <dbReference type="ARBA" id="ARBA00023002"/>
    </source>
</evidence>